<name>A0A9N8HA05_9STRA</name>
<reference evidence="2" key="1">
    <citation type="submission" date="2020-06" db="EMBL/GenBank/DDBJ databases">
        <authorList>
            <consortium name="Plant Systems Biology data submission"/>
        </authorList>
    </citation>
    <scope>NUCLEOTIDE SEQUENCE</scope>
    <source>
        <strain evidence="2">D6</strain>
    </source>
</reference>
<accession>A0A9N8HA05</accession>
<sequence length="153" mass="17354">MFRRAQSHDCFVVPEKLDRLKQRKRAIARRARTCAAFDRPQSQSLDRNLPGKNLRWESTSSTNKKKEDKAPRCACLRRDDHDSTEESCPSRKPTVSRWDSIAKDQPVGSGVTLRRTNSSSPTLKNRVPRKVSRKGGPPKLPTKQNSIEMARAG</sequence>
<feature type="compositionally biased region" description="Polar residues" evidence="1">
    <location>
        <begin position="114"/>
        <end position="123"/>
    </location>
</feature>
<comment type="caution">
    <text evidence="2">The sequence shown here is derived from an EMBL/GenBank/DDBJ whole genome shotgun (WGS) entry which is preliminary data.</text>
</comment>
<feature type="region of interest" description="Disordered" evidence="1">
    <location>
        <begin position="32"/>
        <end position="153"/>
    </location>
</feature>
<gene>
    <name evidence="2" type="ORF">SEMRO_225_G091770.1</name>
</gene>
<dbReference type="Proteomes" id="UP001153069">
    <property type="component" value="Unassembled WGS sequence"/>
</dbReference>
<proteinExistence type="predicted"/>
<protein>
    <submittedName>
        <fullName evidence="2">Uncharacterized protein</fullName>
    </submittedName>
</protein>
<dbReference type="AlphaFoldDB" id="A0A9N8HA05"/>
<evidence type="ECO:0000313" key="3">
    <source>
        <dbReference type="Proteomes" id="UP001153069"/>
    </source>
</evidence>
<evidence type="ECO:0000256" key="1">
    <source>
        <dbReference type="SAM" id="MobiDB-lite"/>
    </source>
</evidence>
<feature type="compositionally biased region" description="Basic and acidic residues" evidence="1">
    <location>
        <begin position="64"/>
        <end position="81"/>
    </location>
</feature>
<dbReference type="EMBL" id="CAICTM010000224">
    <property type="protein sequence ID" value="CAB9505257.1"/>
    <property type="molecule type" value="Genomic_DNA"/>
</dbReference>
<organism evidence="2 3">
    <name type="scientific">Seminavis robusta</name>
    <dbReference type="NCBI Taxonomy" id="568900"/>
    <lineage>
        <taxon>Eukaryota</taxon>
        <taxon>Sar</taxon>
        <taxon>Stramenopiles</taxon>
        <taxon>Ochrophyta</taxon>
        <taxon>Bacillariophyta</taxon>
        <taxon>Bacillariophyceae</taxon>
        <taxon>Bacillariophycidae</taxon>
        <taxon>Naviculales</taxon>
        <taxon>Naviculaceae</taxon>
        <taxon>Seminavis</taxon>
    </lineage>
</organism>
<evidence type="ECO:0000313" key="2">
    <source>
        <dbReference type="EMBL" id="CAB9505257.1"/>
    </source>
</evidence>
<keyword evidence="3" id="KW-1185">Reference proteome</keyword>